<evidence type="ECO:0000259" key="9">
    <source>
        <dbReference type="PROSITE" id="PS50928"/>
    </source>
</evidence>
<dbReference type="Gene3D" id="1.10.3720.10">
    <property type="entry name" value="MetI-like"/>
    <property type="match status" value="1"/>
</dbReference>
<reference evidence="10 11" key="1">
    <citation type="submission" date="2018-12" db="EMBL/GenBank/DDBJ databases">
        <authorList>
            <person name="Li F."/>
        </authorList>
    </citation>
    <scope>NUCLEOTIDE SEQUENCE [LARGE SCALE GENOMIC DNA]</scope>
    <source>
        <strain evidence="10 11">8H24J-4-2</strain>
    </source>
</reference>
<dbReference type="Pfam" id="PF00528">
    <property type="entry name" value="BPD_transp_1"/>
    <property type="match status" value="1"/>
</dbReference>
<dbReference type="PROSITE" id="PS50928">
    <property type="entry name" value="ABC_TM1"/>
    <property type="match status" value="1"/>
</dbReference>
<dbReference type="RefSeq" id="WP_128498358.1">
    <property type="nucleotide sequence ID" value="NZ_RZNC01000002.1"/>
</dbReference>
<evidence type="ECO:0000256" key="4">
    <source>
        <dbReference type="ARBA" id="ARBA00022692"/>
    </source>
</evidence>
<dbReference type="EMBL" id="RZNC01000002">
    <property type="protein sequence ID" value="RWZ64580.1"/>
    <property type="molecule type" value="Genomic_DNA"/>
</dbReference>
<dbReference type="InterPro" id="IPR043429">
    <property type="entry name" value="ArtM/GltK/GlnP/TcyL/YhdX-like"/>
</dbReference>
<keyword evidence="5" id="KW-0029">Amino-acid transport</keyword>
<accession>A0A3S4AB98</accession>
<evidence type="ECO:0000313" key="10">
    <source>
        <dbReference type="EMBL" id="RWZ64580.1"/>
    </source>
</evidence>
<feature type="transmembrane region" description="Helical" evidence="8">
    <location>
        <begin position="146"/>
        <end position="165"/>
    </location>
</feature>
<dbReference type="FunFam" id="1.10.3720.10:FF:000006">
    <property type="entry name" value="Glutamate/aspartate ABC transporter, permease protein GltK"/>
    <property type="match status" value="1"/>
</dbReference>
<dbReference type="GO" id="GO:0022857">
    <property type="term" value="F:transmembrane transporter activity"/>
    <property type="evidence" value="ECO:0007669"/>
    <property type="project" value="InterPro"/>
</dbReference>
<keyword evidence="6 8" id="KW-1133">Transmembrane helix</keyword>
<evidence type="ECO:0000256" key="7">
    <source>
        <dbReference type="ARBA" id="ARBA00023136"/>
    </source>
</evidence>
<dbReference type="SUPFAM" id="SSF161098">
    <property type="entry name" value="MetI-like"/>
    <property type="match status" value="1"/>
</dbReference>
<dbReference type="NCBIfam" id="TIGR01726">
    <property type="entry name" value="HEQRo_perm_3TM"/>
    <property type="match status" value="1"/>
</dbReference>
<evidence type="ECO:0000256" key="8">
    <source>
        <dbReference type="RuleBase" id="RU363032"/>
    </source>
</evidence>
<name>A0A3S4AB98_9MICO</name>
<feature type="transmembrane region" description="Helical" evidence="8">
    <location>
        <begin position="24"/>
        <end position="46"/>
    </location>
</feature>
<keyword evidence="2 8" id="KW-0813">Transport</keyword>
<keyword evidence="7 8" id="KW-0472">Membrane</keyword>
<evidence type="ECO:0000256" key="2">
    <source>
        <dbReference type="ARBA" id="ARBA00022448"/>
    </source>
</evidence>
<dbReference type="CDD" id="cd06261">
    <property type="entry name" value="TM_PBP2"/>
    <property type="match status" value="1"/>
</dbReference>
<dbReference type="OrthoDB" id="92598at2"/>
<keyword evidence="11" id="KW-1185">Reference proteome</keyword>
<dbReference type="InterPro" id="IPR010065">
    <property type="entry name" value="AA_ABC_transptr_permease_3TM"/>
</dbReference>
<evidence type="ECO:0000313" key="11">
    <source>
        <dbReference type="Proteomes" id="UP000288603"/>
    </source>
</evidence>
<evidence type="ECO:0000256" key="3">
    <source>
        <dbReference type="ARBA" id="ARBA00022475"/>
    </source>
</evidence>
<organism evidence="10 11">
    <name type="scientific">Labedella populi</name>
    <dbReference type="NCBI Taxonomy" id="2498850"/>
    <lineage>
        <taxon>Bacteria</taxon>
        <taxon>Bacillati</taxon>
        <taxon>Actinomycetota</taxon>
        <taxon>Actinomycetes</taxon>
        <taxon>Micrococcales</taxon>
        <taxon>Microbacteriaceae</taxon>
        <taxon>Labedella</taxon>
    </lineage>
</organism>
<comment type="similarity">
    <text evidence="8">Belongs to the binding-protein-dependent transport system permease family.</text>
</comment>
<dbReference type="Proteomes" id="UP000288603">
    <property type="component" value="Unassembled WGS sequence"/>
</dbReference>
<dbReference type="AlphaFoldDB" id="A0A3S4AB98"/>
<dbReference type="GO" id="GO:0043190">
    <property type="term" value="C:ATP-binding cassette (ABC) transporter complex"/>
    <property type="evidence" value="ECO:0007669"/>
    <property type="project" value="InterPro"/>
</dbReference>
<sequence length="320" mass="34591">MSGTTGSDGDAVRVVPVRRYGQRLATTVVLVVVALIVISLVTNPRYQWSLVFSYVFNAQILEGLATTLYLTVIAMVVGVVIGVVMALARESSNPVVSVAASGYIAFFRGTPLLVQLIFWFNLAALYPVMSLGIPFGPTLFSESTNVLITPFLAAVLGLGLNEGAYMSEIVRAGLQSVDSGQTDAAHALGMRKSQTFRRIVLPQAMRVIIPPTGNETISMLKTTSLVSVIAIPELLWQAQAIYSRTYQVIPLLITVSLWYLLVTTVLSIGQYYLERHFTRGDTGRPERSLLGTVARGIVPRHSSVTVSSPSAVTPGERSRS</sequence>
<keyword evidence="3" id="KW-1003">Cell membrane</keyword>
<dbReference type="GO" id="GO:0006865">
    <property type="term" value="P:amino acid transport"/>
    <property type="evidence" value="ECO:0007669"/>
    <property type="project" value="UniProtKB-KW"/>
</dbReference>
<protein>
    <submittedName>
        <fullName evidence="10">Amino acid ABC transporter permease</fullName>
    </submittedName>
</protein>
<proteinExistence type="inferred from homology"/>
<keyword evidence="4 8" id="KW-0812">Transmembrane</keyword>
<feature type="transmembrane region" description="Helical" evidence="8">
    <location>
        <begin position="100"/>
        <end position="126"/>
    </location>
</feature>
<dbReference type="PANTHER" id="PTHR30614:SF0">
    <property type="entry name" value="L-CYSTINE TRANSPORT SYSTEM PERMEASE PROTEIN TCYL"/>
    <property type="match status" value="1"/>
</dbReference>
<feature type="transmembrane region" description="Helical" evidence="8">
    <location>
        <begin position="248"/>
        <end position="269"/>
    </location>
</feature>
<evidence type="ECO:0000256" key="5">
    <source>
        <dbReference type="ARBA" id="ARBA00022970"/>
    </source>
</evidence>
<dbReference type="InterPro" id="IPR035906">
    <property type="entry name" value="MetI-like_sf"/>
</dbReference>
<feature type="domain" description="ABC transmembrane type-1" evidence="9">
    <location>
        <begin position="64"/>
        <end position="270"/>
    </location>
</feature>
<evidence type="ECO:0000256" key="1">
    <source>
        <dbReference type="ARBA" id="ARBA00004651"/>
    </source>
</evidence>
<dbReference type="PANTHER" id="PTHR30614">
    <property type="entry name" value="MEMBRANE COMPONENT OF AMINO ACID ABC TRANSPORTER"/>
    <property type="match status" value="1"/>
</dbReference>
<comment type="subcellular location">
    <subcellularLocation>
        <location evidence="1 8">Cell membrane</location>
        <topology evidence="1 8">Multi-pass membrane protein</topology>
    </subcellularLocation>
</comment>
<dbReference type="InterPro" id="IPR000515">
    <property type="entry name" value="MetI-like"/>
</dbReference>
<gene>
    <name evidence="10" type="ORF">ELQ92_07455</name>
</gene>
<comment type="caution">
    <text evidence="10">The sequence shown here is derived from an EMBL/GenBank/DDBJ whole genome shotgun (WGS) entry which is preliminary data.</text>
</comment>
<evidence type="ECO:0000256" key="6">
    <source>
        <dbReference type="ARBA" id="ARBA00022989"/>
    </source>
</evidence>
<feature type="transmembrane region" description="Helical" evidence="8">
    <location>
        <begin position="66"/>
        <end position="88"/>
    </location>
</feature>